<evidence type="ECO:0008006" key="3">
    <source>
        <dbReference type="Google" id="ProtNLM"/>
    </source>
</evidence>
<dbReference type="Pfam" id="PF04199">
    <property type="entry name" value="Cyclase"/>
    <property type="match status" value="1"/>
</dbReference>
<dbReference type="PANTHER" id="PTHR34861:SF11">
    <property type="entry name" value="CYCLASE"/>
    <property type="match status" value="1"/>
</dbReference>
<dbReference type="GO" id="GO:0019441">
    <property type="term" value="P:L-tryptophan catabolic process to kynurenine"/>
    <property type="evidence" value="ECO:0007669"/>
    <property type="project" value="InterPro"/>
</dbReference>
<dbReference type="PANTHER" id="PTHR34861">
    <property type="match status" value="1"/>
</dbReference>
<dbReference type="SUPFAM" id="SSF102198">
    <property type="entry name" value="Putative cyclase"/>
    <property type="match status" value="1"/>
</dbReference>
<evidence type="ECO:0000256" key="1">
    <source>
        <dbReference type="ARBA" id="ARBA00007865"/>
    </source>
</evidence>
<dbReference type="InterPro" id="IPR007325">
    <property type="entry name" value="KFase/CYL"/>
</dbReference>
<organism evidence="2">
    <name type="scientific">Lichtheimia ramosa</name>
    <dbReference type="NCBI Taxonomy" id="688394"/>
    <lineage>
        <taxon>Eukaryota</taxon>
        <taxon>Fungi</taxon>
        <taxon>Fungi incertae sedis</taxon>
        <taxon>Mucoromycota</taxon>
        <taxon>Mucoromycotina</taxon>
        <taxon>Mucoromycetes</taxon>
        <taxon>Mucorales</taxon>
        <taxon>Lichtheimiaceae</taxon>
        <taxon>Lichtheimia</taxon>
    </lineage>
</organism>
<dbReference type="GO" id="GO:0004061">
    <property type="term" value="F:arylformamidase activity"/>
    <property type="evidence" value="ECO:0007669"/>
    <property type="project" value="InterPro"/>
</dbReference>
<accession>A0A077W8M0</accession>
<evidence type="ECO:0000313" key="2">
    <source>
        <dbReference type="EMBL" id="CDS02874.1"/>
    </source>
</evidence>
<dbReference type="AlphaFoldDB" id="A0A077W8M0"/>
<dbReference type="Gene3D" id="3.50.30.50">
    <property type="entry name" value="Putative cyclase"/>
    <property type="match status" value="1"/>
</dbReference>
<reference evidence="2" key="1">
    <citation type="journal article" date="2014" name="Genome Announc.">
        <title>De novo whole-genome sequence and genome annotation of Lichtheimia ramosa.</title>
        <authorList>
            <person name="Linde J."/>
            <person name="Schwartze V."/>
            <person name="Binder U."/>
            <person name="Lass-Florl C."/>
            <person name="Voigt K."/>
            <person name="Horn F."/>
        </authorList>
    </citation>
    <scope>NUCLEOTIDE SEQUENCE</scope>
    <source>
        <strain evidence="2">JMRC FSU:6197</strain>
    </source>
</reference>
<dbReference type="EMBL" id="LK023313">
    <property type="protein sequence ID" value="CDS02874.1"/>
    <property type="molecule type" value="Genomic_DNA"/>
</dbReference>
<dbReference type="OrthoDB" id="5396at2759"/>
<comment type="similarity">
    <text evidence="1">Belongs to the Cyclase 1 superfamily.</text>
</comment>
<name>A0A077W8M0_9FUNG</name>
<sequence>MTKYPTYDELPIDPSYPPNTAWGVFGKDDNLGTLNLLTEERAAKAAQENVKKGAVFSLNWHLESPSPPLFNRTSIQHDIRDRGDSKKFDDVYSSFNTQTSTQWDGLRHVCHMSTGRFYNNVSPEDIVLGAKGSGRLGIHHMAQRGIAGRGVLLDYGRWCERNGKQVNPLNRHVITVDELEQVAKDQKVEFQEGDILLLRTGWMAAYEREGDRLNEIMDLAKPECIGVEACQDTYRWVWNNRFAAVAGDHVAFEAFPPKDWNDSCHAQFLGGFGMPIGEMFYLEKLAEDCAKDNRYYCLFTSAPLNKYQGVASPPNALCMK</sequence>
<dbReference type="InterPro" id="IPR037175">
    <property type="entry name" value="KFase_sf"/>
</dbReference>
<gene>
    <name evidence="2" type="ORF">LRAMOSA00277</name>
</gene>
<protein>
    <recommendedName>
        <fullName evidence="3">Cyclase</fullName>
    </recommendedName>
</protein>
<proteinExistence type="inferred from homology"/>